<protein>
    <submittedName>
        <fullName evidence="1">Uncharacterized protein</fullName>
    </submittedName>
</protein>
<name>A0A059CL48_EUCGR</name>
<proteinExistence type="predicted"/>
<dbReference type="AlphaFoldDB" id="A0A059CL48"/>
<dbReference type="Gramene" id="KCW78929">
    <property type="protein sequence ID" value="KCW78929"/>
    <property type="gene ID" value="EUGRSUZ_C00364"/>
</dbReference>
<accession>A0A059CL48</accession>
<organism evidence="1">
    <name type="scientific">Eucalyptus grandis</name>
    <name type="common">Flooded gum</name>
    <dbReference type="NCBI Taxonomy" id="71139"/>
    <lineage>
        <taxon>Eukaryota</taxon>
        <taxon>Viridiplantae</taxon>
        <taxon>Streptophyta</taxon>
        <taxon>Embryophyta</taxon>
        <taxon>Tracheophyta</taxon>
        <taxon>Spermatophyta</taxon>
        <taxon>Magnoliopsida</taxon>
        <taxon>eudicotyledons</taxon>
        <taxon>Gunneridae</taxon>
        <taxon>Pentapetalae</taxon>
        <taxon>rosids</taxon>
        <taxon>malvids</taxon>
        <taxon>Myrtales</taxon>
        <taxon>Myrtaceae</taxon>
        <taxon>Myrtoideae</taxon>
        <taxon>Eucalypteae</taxon>
        <taxon>Eucalyptus</taxon>
    </lineage>
</organism>
<evidence type="ECO:0000313" key="1">
    <source>
        <dbReference type="EMBL" id="KCW78929.1"/>
    </source>
</evidence>
<gene>
    <name evidence="1" type="ORF">EUGRSUZ_C00364</name>
</gene>
<sequence length="83" mass="9146">MNRLLPCWCDLKISTLICVCCKIASLPPVAPRQHVFQMPPISQFLSSNTTSGSCIQLHMGHHEALSMRPATSSSSSIRDARCF</sequence>
<reference evidence="1" key="1">
    <citation type="submission" date="2013-07" db="EMBL/GenBank/DDBJ databases">
        <title>The genome of Eucalyptus grandis.</title>
        <authorList>
            <person name="Schmutz J."/>
            <person name="Hayes R."/>
            <person name="Myburg A."/>
            <person name="Tuskan G."/>
            <person name="Grattapaglia D."/>
            <person name="Rokhsar D.S."/>
        </authorList>
    </citation>
    <scope>NUCLEOTIDE SEQUENCE</scope>
    <source>
        <tissue evidence="1">Leaf extractions</tissue>
    </source>
</reference>
<dbReference type="EMBL" id="KK198755">
    <property type="protein sequence ID" value="KCW78929.1"/>
    <property type="molecule type" value="Genomic_DNA"/>
</dbReference>
<dbReference type="InParanoid" id="A0A059CL48"/>